<dbReference type="EMBL" id="CAJOBE010061472">
    <property type="protein sequence ID" value="CAF4387586.1"/>
    <property type="molecule type" value="Genomic_DNA"/>
</dbReference>
<name>A0A820NFR6_9BILA</name>
<protein>
    <submittedName>
        <fullName evidence="1">Uncharacterized protein</fullName>
    </submittedName>
</protein>
<evidence type="ECO:0000313" key="2">
    <source>
        <dbReference type="Proteomes" id="UP000663874"/>
    </source>
</evidence>
<comment type="caution">
    <text evidence="1">The sequence shown here is derived from an EMBL/GenBank/DDBJ whole genome shotgun (WGS) entry which is preliminary data.</text>
</comment>
<sequence length="74" mass="8219">ATDKQVKVMGSKGSGISLIGFDEQEKLPTPIRNATIEPIELFQELSSCISFIEQQTKENKVIILITTIVEENIL</sequence>
<accession>A0A820NFR6</accession>
<reference evidence="1" key="1">
    <citation type="submission" date="2021-02" db="EMBL/GenBank/DDBJ databases">
        <authorList>
            <person name="Nowell W R."/>
        </authorList>
    </citation>
    <scope>NUCLEOTIDE SEQUENCE</scope>
</reference>
<feature type="non-terminal residue" evidence="1">
    <location>
        <position position="74"/>
    </location>
</feature>
<gene>
    <name evidence="1" type="ORF">FNK824_LOCUS43511</name>
</gene>
<organism evidence="1 2">
    <name type="scientific">Rotaria sordida</name>
    <dbReference type="NCBI Taxonomy" id="392033"/>
    <lineage>
        <taxon>Eukaryota</taxon>
        <taxon>Metazoa</taxon>
        <taxon>Spiralia</taxon>
        <taxon>Gnathifera</taxon>
        <taxon>Rotifera</taxon>
        <taxon>Eurotatoria</taxon>
        <taxon>Bdelloidea</taxon>
        <taxon>Philodinida</taxon>
        <taxon>Philodinidae</taxon>
        <taxon>Rotaria</taxon>
    </lineage>
</organism>
<feature type="non-terminal residue" evidence="1">
    <location>
        <position position="1"/>
    </location>
</feature>
<evidence type="ECO:0000313" key="1">
    <source>
        <dbReference type="EMBL" id="CAF4387586.1"/>
    </source>
</evidence>
<dbReference type="Proteomes" id="UP000663874">
    <property type="component" value="Unassembled WGS sequence"/>
</dbReference>
<proteinExistence type="predicted"/>
<dbReference type="AlphaFoldDB" id="A0A820NFR6"/>